<dbReference type="GO" id="GO:0003724">
    <property type="term" value="F:RNA helicase activity"/>
    <property type="evidence" value="ECO:0007669"/>
    <property type="project" value="InterPro"/>
</dbReference>
<evidence type="ECO:0000259" key="9">
    <source>
        <dbReference type="PROSITE" id="PS51192"/>
    </source>
</evidence>
<evidence type="ECO:0000256" key="5">
    <source>
        <dbReference type="ARBA" id="ARBA00038437"/>
    </source>
</evidence>
<dbReference type="PROSITE" id="PS51192">
    <property type="entry name" value="HELICASE_ATP_BIND_1"/>
    <property type="match status" value="1"/>
</dbReference>
<evidence type="ECO:0000256" key="3">
    <source>
        <dbReference type="ARBA" id="ARBA00022806"/>
    </source>
</evidence>
<feature type="compositionally biased region" description="Polar residues" evidence="8">
    <location>
        <begin position="461"/>
        <end position="474"/>
    </location>
</feature>
<dbReference type="SMART" id="SM00490">
    <property type="entry name" value="HELICc"/>
    <property type="match status" value="1"/>
</dbReference>
<reference evidence="13" key="2">
    <citation type="journal article" date="2024" name="Nature">
        <title>Anoxygenic phototroph of the Chloroflexota uses a type I reaction centre.</title>
        <authorList>
            <person name="Tsuji J.M."/>
            <person name="Shaw N.A."/>
            <person name="Nagashima S."/>
            <person name="Venkiteswaran J.J."/>
            <person name="Schiff S.L."/>
            <person name="Watanabe T."/>
            <person name="Fukui M."/>
            <person name="Hanada S."/>
            <person name="Tank M."/>
            <person name="Neufeld J.D."/>
        </authorList>
    </citation>
    <scope>NUCLEOTIDE SEQUENCE</scope>
    <source>
        <strain evidence="13">L227-S17</strain>
    </source>
</reference>
<dbReference type="Pfam" id="PF00270">
    <property type="entry name" value="DEAD"/>
    <property type="match status" value="1"/>
</dbReference>
<dbReference type="GO" id="GO:0003676">
    <property type="term" value="F:nucleic acid binding"/>
    <property type="evidence" value="ECO:0007669"/>
    <property type="project" value="InterPro"/>
</dbReference>
<dbReference type="EMBL" id="JACATZ010000001">
    <property type="protein sequence ID" value="NWJ46525.1"/>
    <property type="molecule type" value="Genomic_DNA"/>
</dbReference>
<sequence length="500" mass="55556">MSTNNLITEEITHTETKVATFAQFGFPSYLKEGLLKMGFHHPTEIQSKAIPILMTGQDLMAQSMTGSGKTAAFALPLLARIQTKSRELQALIIVPTRELAVQVTHVFKGLAGNSARVTSIYGGVGMEGQIRGLQTGGYQVVVGTPGRLRDHLNRGTLKLGNVRMLILDEADEMLDRGFTQDIEAIASCTGVPGKRQTALFSATLPEWVMKTALTHMRSDHESILIPPGEATGPDIEHLIYDMKVMDKPVALCHLLDTYPSHSMLVFARTRHGVHKLAARLQHAGYSAAGLQGDLSQNARDRVMSDFRMKKIRIMVATNVGARGLDVKGVSHVINYDLPESPELFTHRAGRTGRNGESGTAITFLTGEDRDKWREIEGAMRRAGVDFTRSRWDGPRATPESIQAFNAVPVNEISSYDDSKFAPREYPRRENNSWQPARNDRPRRENSQPQGQFDRNARRPNRSGSFENGAQPRSEQGTRNEGFRDRDAAYSGGKRRNSYER</sequence>
<protein>
    <submittedName>
        <fullName evidence="12">DEAD/DEAH box helicase</fullName>
    </submittedName>
</protein>
<dbReference type="InterPro" id="IPR027417">
    <property type="entry name" value="P-loop_NTPase"/>
</dbReference>
<dbReference type="InterPro" id="IPR011545">
    <property type="entry name" value="DEAD/DEAH_box_helicase_dom"/>
</dbReference>
<dbReference type="Proteomes" id="UP001431572">
    <property type="component" value="Chromosome 1"/>
</dbReference>
<feature type="compositionally biased region" description="Basic and acidic residues" evidence="8">
    <location>
        <begin position="475"/>
        <end position="487"/>
    </location>
</feature>
<evidence type="ECO:0000256" key="2">
    <source>
        <dbReference type="ARBA" id="ARBA00022801"/>
    </source>
</evidence>
<feature type="domain" description="Helicase C-terminal" evidence="10">
    <location>
        <begin position="250"/>
        <end position="405"/>
    </location>
</feature>
<dbReference type="InterPro" id="IPR001650">
    <property type="entry name" value="Helicase_C-like"/>
</dbReference>
<feature type="compositionally biased region" description="Basic and acidic residues" evidence="8">
    <location>
        <begin position="416"/>
        <end position="430"/>
    </location>
</feature>
<name>A0A8T7M3N9_9CHLR</name>
<dbReference type="PROSITE" id="PS51194">
    <property type="entry name" value="HELICASE_CTER"/>
    <property type="match status" value="1"/>
</dbReference>
<dbReference type="GO" id="GO:0016787">
    <property type="term" value="F:hydrolase activity"/>
    <property type="evidence" value="ECO:0007669"/>
    <property type="project" value="UniProtKB-KW"/>
</dbReference>
<feature type="region of interest" description="Disordered" evidence="8">
    <location>
        <begin position="415"/>
        <end position="500"/>
    </location>
</feature>
<keyword evidence="1 7" id="KW-0547">Nucleotide-binding</keyword>
<dbReference type="AlphaFoldDB" id="A0A8T7M3N9"/>
<evidence type="ECO:0000313" key="12">
    <source>
        <dbReference type="EMBL" id="NWJ46525.1"/>
    </source>
</evidence>
<keyword evidence="15" id="KW-1185">Reference proteome</keyword>
<evidence type="ECO:0000256" key="8">
    <source>
        <dbReference type="SAM" id="MobiDB-lite"/>
    </source>
</evidence>
<keyword evidence="4 7" id="KW-0067">ATP-binding</keyword>
<feature type="domain" description="Helicase ATP-binding" evidence="9">
    <location>
        <begin position="50"/>
        <end position="222"/>
    </location>
</feature>
<dbReference type="Gene3D" id="3.40.50.300">
    <property type="entry name" value="P-loop containing nucleotide triphosphate hydrolases"/>
    <property type="match status" value="2"/>
</dbReference>
<evidence type="ECO:0000313" key="14">
    <source>
        <dbReference type="Proteomes" id="UP000521676"/>
    </source>
</evidence>
<accession>A0A8T7M3N9</accession>
<dbReference type="Proteomes" id="UP000521676">
    <property type="component" value="Unassembled WGS sequence"/>
</dbReference>
<evidence type="ECO:0000256" key="4">
    <source>
        <dbReference type="ARBA" id="ARBA00022840"/>
    </source>
</evidence>
<dbReference type="InterPro" id="IPR000629">
    <property type="entry name" value="RNA-helicase_DEAD-box_CS"/>
</dbReference>
<evidence type="ECO:0000313" key="15">
    <source>
        <dbReference type="Proteomes" id="UP001431572"/>
    </source>
</evidence>
<evidence type="ECO:0000256" key="6">
    <source>
        <dbReference type="PROSITE-ProRule" id="PRU00552"/>
    </source>
</evidence>
<dbReference type="InterPro" id="IPR014014">
    <property type="entry name" value="RNA_helicase_DEAD_Q_motif"/>
</dbReference>
<evidence type="ECO:0000259" key="11">
    <source>
        <dbReference type="PROSITE" id="PS51195"/>
    </source>
</evidence>
<keyword evidence="3 7" id="KW-0347">Helicase</keyword>
<reference evidence="12 14" key="1">
    <citation type="submission" date="2020-06" db="EMBL/GenBank/DDBJ databases">
        <title>Anoxygenic phototrophic Chloroflexota member uses a Type I reaction center.</title>
        <authorList>
            <person name="Tsuji J.M."/>
            <person name="Shaw N.A."/>
            <person name="Nagashima S."/>
            <person name="Venkiteswaran J."/>
            <person name="Schiff S.L."/>
            <person name="Hanada S."/>
            <person name="Tank M."/>
            <person name="Neufeld J.D."/>
        </authorList>
    </citation>
    <scope>NUCLEOTIDE SEQUENCE [LARGE SCALE GENOMIC DNA]</scope>
    <source>
        <strain evidence="12">L227-S17</strain>
    </source>
</reference>
<dbReference type="GO" id="GO:0005524">
    <property type="term" value="F:ATP binding"/>
    <property type="evidence" value="ECO:0007669"/>
    <property type="project" value="UniProtKB-KW"/>
</dbReference>
<dbReference type="InterPro" id="IPR014001">
    <property type="entry name" value="Helicase_ATP-bd"/>
</dbReference>
<dbReference type="Pfam" id="PF00271">
    <property type="entry name" value="Helicase_C"/>
    <property type="match status" value="1"/>
</dbReference>
<dbReference type="SMART" id="SM00487">
    <property type="entry name" value="DEXDc"/>
    <property type="match status" value="1"/>
</dbReference>
<feature type="domain" description="DEAD-box RNA helicase Q" evidence="11">
    <location>
        <begin position="19"/>
        <end position="47"/>
    </location>
</feature>
<dbReference type="CDD" id="cd18787">
    <property type="entry name" value="SF2_C_DEAD"/>
    <property type="match status" value="1"/>
</dbReference>
<feature type="short sequence motif" description="Q motif" evidence="6">
    <location>
        <begin position="19"/>
        <end position="47"/>
    </location>
</feature>
<organism evidence="12 14">
    <name type="scientific">Candidatus Chlorohelix allophototropha</name>
    <dbReference type="NCBI Taxonomy" id="3003348"/>
    <lineage>
        <taxon>Bacteria</taxon>
        <taxon>Bacillati</taxon>
        <taxon>Chloroflexota</taxon>
        <taxon>Chloroflexia</taxon>
        <taxon>Candidatus Chloroheliales</taxon>
        <taxon>Candidatus Chloroheliaceae</taxon>
        <taxon>Candidatus Chlorohelix</taxon>
    </lineage>
</organism>
<proteinExistence type="inferred from homology"/>
<dbReference type="CDD" id="cd00268">
    <property type="entry name" value="DEADc"/>
    <property type="match status" value="1"/>
</dbReference>
<dbReference type="GO" id="GO:0005829">
    <property type="term" value="C:cytosol"/>
    <property type="evidence" value="ECO:0007669"/>
    <property type="project" value="TreeGrafter"/>
</dbReference>
<dbReference type="EMBL" id="CP128399">
    <property type="protein sequence ID" value="WJW65894.1"/>
    <property type="molecule type" value="Genomic_DNA"/>
</dbReference>
<dbReference type="InterPro" id="IPR044742">
    <property type="entry name" value="DEAD/DEAH_RhlB"/>
</dbReference>
<dbReference type="PROSITE" id="PS51195">
    <property type="entry name" value="Q_MOTIF"/>
    <property type="match status" value="1"/>
</dbReference>
<dbReference type="PROSITE" id="PS00039">
    <property type="entry name" value="DEAD_ATP_HELICASE"/>
    <property type="match status" value="1"/>
</dbReference>
<keyword evidence="2 7" id="KW-0378">Hydrolase</keyword>
<evidence type="ECO:0000256" key="1">
    <source>
        <dbReference type="ARBA" id="ARBA00022741"/>
    </source>
</evidence>
<evidence type="ECO:0000256" key="7">
    <source>
        <dbReference type="RuleBase" id="RU000492"/>
    </source>
</evidence>
<dbReference type="PANTHER" id="PTHR47959">
    <property type="entry name" value="ATP-DEPENDENT RNA HELICASE RHLE-RELATED"/>
    <property type="match status" value="1"/>
</dbReference>
<comment type="similarity">
    <text evidence="5 7">Belongs to the DEAD box helicase family.</text>
</comment>
<gene>
    <name evidence="12" type="ORF">HXX08_11655</name>
    <name evidence="13" type="ORF">OZ401_001674</name>
</gene>
<evidence type="ECO:0000259" key="10">
    <source>
        <dbReference type="PROSITE" id="PS51194"/>
    </source>
</evidence>
<dbReference type="InterPro" id="IPR050079">
    <property type="entry name" value="DEAD_box_RNA_helicase"/>
</dbReference>
<evidence type="ECO:0000313" key="13">
    <source>
        <dbReference type="EMBL" id="WJW65894.1"/>
    </source>
</evidence>
<dbReference type="PANTHER" id="PTHR47959:SF1">
    <property type="entry name" value="ATP-DEPENDENT RNA HELICASE DBPA"/>
    <property type="match status" value="1"/>
</dbReference>
<dbReference type="RefSeq" id="WP_341467782.1">
    <property type="nucleotide sequence ID" value="NZ_CP128399.1"/>
</dbReference>
<dbReference type="SUPFAM" id="SSF52540">
    <property type="entry name" value="P-loop containing nucleoside triphosphate hydrolases"/>
    <property type="match status" value="1"/>
</dbReference>